<feature type="transmembrane region" description="Helical" evidence="1">
    <location>
        <begin position="12"/>
        <end position="33"/>
    </location>
</feature>
<sequence length="137" mass="15262">MKSLLPHHRQPAGFAPQGCFELLFLVQIVGGIVSLAFGNWISAGLLLGPICVLFFVFKYLERRDRCRVGDNVRVTLGAQLYRSKEGMIIEEHMHAGGRRFMVKLSCAEHPDPVDLPAYHLIKVKRSASIPTTDETAS</sequence>
<feature type="transmembrane region" description="Helical" evidence="1">
    <location>
        <begin position="39"/>
        <end position="57"/>
    </location>
</feature>
<accession>A0A7W7YG40</accession>
<proteinExistence type="predicted"/>
<keyword evidence="3" id="KW-1185">Reference proteome</keyword>
<dbReference type="EMBL" id="JACHIG010000018">
    <property type="protein sequence ID" value="MBB5035527.1"/>
    <property type="molecule type" value="Genomic_DNA"/>
</dbReference>
<dbReference type="RefSeq" id="WP_184344417.1">
    <property type="nucleotide sequence ID" value="NZ_JACHIG010000018.1"/>
</dbReference>
<dbReference type="Proteomes" id="UP000590740">
    <property type="component" value="Unassembled WGS sequence"/>
</dbReference>
<keyword evidence="1" id="KW-1133">Transmembrane helix</keyword>
<organism evidence="2 3">
    <name type="scientific">Prosthecobacter vanneervenii</name>
    <dbReference type="NCBI Taxonomy" id="48466"/>
    <lineage>
        <taxon>Bacteria</taxon>
        <taxon>Pseudomonadati</taxon>
        <taxon>Verrucomicrobiota</taxon>
        <taxon>Verrucomicrobiia</taxon>
        <taxon>Verrucomicrobiales</taxon>
        <taxon>Verrucomicrobiaceae</taxon>
        <taxon>Prosthecobacter</taxon>
    </lineage>
</organism>
<comment type="caution">
    <text evidence="2">The sequence shown here is derived from an EMBL/GenBank/DDBJ whole genome shotgun (WGS) entry which is preliminary data.</text>
</comment>
<evidence type="ECO:0000256" key="1">
    <source>
        <dbReference type="SAM" id="Phobius"/>
    </source>
</evidence>
<reference evidence="2 3" key="1">
    <citation type="submission" date="2020-08" db="EMBL/GenBank/DDBJ databases">
        <title>Genomic Encyclopedia of Type Strains, Phase IV (KMG-IV): sequencing the most valuable type-strain genomes for metagenomic binning, comparative biology and taxonomic classification.</title>
        <authorList>
            <person name="Goeker M."/>
        </authorList>
    </citation>
    <scope>NUCLEOTIDE SEQUENCE [LARGE SCALE GENOMIC DNA]</scope>
    <source>
        <strain evidence="2 3">DSM 12252</strain>
    </source>
</reference>
<protein>
    <submittedName>
        <fullName evidence="2">Uncharacterized protein</fullName>
    </submittedName>
</protein>
<gene>
    <name evidence="2" type="ORF">HNQ65_005138</name>
</gene>
<name>A0A7W7YG40_9BACT</name>
<evidence type="ECO:0000313" key="2">
    <source>
        <dbReference type="EMBL" id="MBB5035527.1"/>
    </source>
</evidence>
<keyword evidence="1" id="KW-0812">Transmembrane</keyword>
<keyword evidence="1" id="KW-0472">Membrane</keyword>
<dbReference type="AlphaFoldDB" id="A0A7W7YG40"/>
<evidence type="ECO:0000313" key="3">
    <source>
        <dbReference type="Proteomes" id="UP000590740"/>
    </source>
</evidence>